<name>A0A6B0UVT1_IXORI</name>
<accession>A0A6B0UVT1</accession>
<feature type="chain" id="PRO_5025386900" description="Secreted protein" evidence="1">
    <location>
        <begin position="16"/>
        <end position="152"/>
    </location>
</feature>
<dbReference type="EMBL" id="GIFC01011739">
    <property type="protein sequence ID" value="MXU93822.1"/>
    <property type="molecule type" value="Transcribed_RNA"/>
</dbReference>
<sequence>MALKAALRFLRVCYSCFFLLPVNECAFKSVVKIGSCTKNMSGFMSSELLHIDRCFRDRRVGSGLSLFWVCTLVDEMFLTKVIIGSVLIVLRSVHKVCATCAGNKNCHIFRYVLLSQCFFFNCLETTCSSAIAKMGFIVLVQLQHISMCITSY</sequence>
<dbReference type="AlphaFoldDB" id="A0A6B0UVT1"/>
<reference evidence="2" key="1">
    <citation type="submission" date="2019-12" db="EMBL/GenBank/DDBJ databases">
        <title>An insight into the sialome of adult female Ixodes ricinus ticks feeding for 6 days.</title>
        <authorList>
            <person name="Perner J."/>
            <person name="Ribeiro J.M.C."/>
        </authorList>
    </citation>
    <scope>NUCLEOTIDE SEQUENCE</scope>
    <source>
        <strain evidence="2">Semi-engorged</strain>
        <tissue evidence="2">Salivary glands</tissue>
    </source>
</reference>
<evidence type="ECO:0000313" key="2">
    <source>
        <dbReference type="EMBL" id="MXU93822.1"/>
    </source>
</evidence>
<evidence type="ECO:0008006" key="3">
    <source>
        <dbReference type="Google" id="ProtNLM"/>
    </source>
</evidence>
<protein>
    <recommendedName>
        <fullName evidence="3">Secreted protein</fullName>
    </recommendedName>
</protein>
<keyword evidence="1" id="KW-0732">Signal</keyword>
<feature type="signal peptide" evidence="1">
    <location>
        <begin position="1"/>
        <end position="15"/>
    </location>
</feature>
<evidence type="ECO:0000256" key="1">
    <source>
        <dbReference type="SAM" id="SignalP"/>
    </source>
</evidence>
<organism evidence="2">
    <name type="scientific">Ixodes ricinus</name>
    <name type="common">Common tick</name>
    <name type="synonym">Acarus ricinus</name>
    <dbReference type="NCBI Taxonomy" id="34613"/>
    <lineage>
        <taxon>Eukaryota</taxon>
        <taxon>Metazoa</taxon>
        <taxon>Ecdysozoa</taxon>
        <taxon>Arthropoda</taxon>
        <taxon>Chelicerata</taxon>
        <taxon>Arachnida</taxon>
        <taxon>Acari</taxon>
        <taxon>Parasitiformes</taxon>
        <taxon>Ixodida</taxon>
        <taxon>Ixodoidea</taxon>
        <taxon>Ixodidae</taxon>
        <taxon>Ixodinae</taxon>
        <taxon>Ixodes</taxon>
    </lineage>
</organism>
<proteinExistence type="predicted"/>